<proteinExistence type="predicted"/>
<evidence type="ECO:0000259" key="2">
    <source>
        <dbReference type="PROSITE" id="PS50801"/>
    </source>
</evidence>
<evidence type="ECO:0000313" key="3">
    <source>
        <dbReference type="EMBL" id="GAA3397068.1"/>
    </source>
</evidence>
<keyword evidence="3" id="KW-0547">Nucleotide-binding</keyword>
<dbReference type="Proteomes" id="UP001501676">
    <property type="component" value="Unassembled WGS sequence"/>
</dbReference>
<dbReference type="SUPFAM" id="SSF55874">
    <property type="entry name" value="ATPase domain of HSP90 chaperone/DNA topoisomerase II/histidine kinase"/>
    <property type="match status" value="1"/>
</dbReference>
<dbReference type="PROSITE" id="PS50801">
    <property type="entry name" value="STAS"/>
    <property type="match status" value="1"/>
</dbReference>
<dbReference type="CDD" id="cd16936">
    <property type="entry name" value="HATPase_RsbW-like"/>
    <property type="match status" value="1"/>
</dbReference>
<dbReference type="InterPro" id="IPR002645">
    <property type="entry name" value="STAS_dom"/>
</dbReference>
<reference evidence="4" key="1">
    <citation type="journal article" date="2019" name="Int. J. Syst. Evol. Microbiol.">
        <title>The Global Catalogue of Microorganisms (GCM) 10K type strain sequencing project: providing services to taxonomists for standard genome sequencing and annotation.</title>
        <authorList>
            <consortium name="The Broad Institute Genomics Platform"/>
            <consortium name="The Broad Institute Genome Sequencing Center for Infectious Disease"/>
            <person name="Wu L."/>
            <person name="Ma J."/>
        </authorList>
    </citation>
    <scope>NUCLEOTIDE SEQUENCE [LARGE SCALE GENOMIC DNA]</scope>
    <source>
        <strain evidence="4">JCM 9458</strain>
    </source>
</reference>
<keyword evidence="3" id="KW-0067">ATP-binding</keyword>
<keyword evidence="4" id="KW-1185">Reference proteome</keyword>
<dbReference type="EMBL" id="BAAAYN010000063">
    <property type="protein sequence ID" value="GAA3397068.1"/>
    <property type="molecule type" value="Genomic_DNA"/>
</dbReference>
<dbReference type="PANTHER" id="PTHR35526:SF3">
    <property type="entry name" value="ANTI-SIGMA-F FACTOR RSBW"/>
    <property type="match status" value="1"/>
</dbReference>
<dbReference type="RefSeq" id="WP_345733159.1">
    <property type="nucleotide sequence ID" value="NZ_BAAAYN010000063.1"/>
</dbReference>
<gene>
    <name evidence="3" type="ORF">GCM10020369_75960</name>
</gene>
<comment type="caution">
    <text evidence="3">The sequence shown here is derived from an EMBL/GenBank/DDBJ whole genome shotgun (WGS) entry which is preliminary data.</text>
</comment>
<evidence type="ECO:0000256" key="1">
    <source>
        <dbReference type="ARBA" id="ARBA00022527"/>
    </source>
</evidence>
<keyword evidence="1" id="KW-0418">Kinase</keyword>
<feature type="domain" description="STAS" evidence="2">
    <location>
        <begin position="12"/>
        <end position="112"/>
    </location>
</feature>
<protein>
    <submittedName>
        <fullName evidence="3">ATP-binding protein</fullName>
    </submittedName>
</protein>
<dbReference type="Pfam" id="PF13581">
    <property type="entry name" value="HATPase_c_2"/>
    <property type="match status" value="1"/>
</dbReference>
<keyword evidence="1" id="KW-0723">Serine/threonine-protein kinase</keyword>
<dbReference type="Pfam" id="PF01740">
    <property type="entry name" value="STAS"/>
    <property type="match status" value="1"/>
</dbReference>
<dbReference type="InterPro" id="IPR050267">
    <property type="entry name" value="Anti-sigma-factor_SerPK"/>
</dbReference>
<dbReference type="Gene3D" id="3.30.750.24">
    <property type="entry name" value="STAS domain"/>
    <property type="match status" value="1"/>
</dbReference>
<organism evidence="3 4">
    <name type="scientific">Cryptosporangium minutisporangium</name>
    <dbReference type="NCBI Taxonomy" id="113569"/>
    <lineage>
        <taxon>Bacteria</taxon>
        <taxon>Bacillati</taxon>
        <taxon>Actinomycetota</taxon>
        <taxon>Actinomycetes</taxon>
        <taxon>Cryptosporangiales</taxon>
        <taxon>Cryptosporangiaceae</taxon>
        <taxon>Cryptosporangium</taxon>
    </lineage>
</organism>
<dbReference type="SUPFAM" id="SSF52091">
    <property type="entry name" value="SpoIIaa-like"/>
    <property type="match status" value="1"/>
</dbReference>
<dbReference type="InterPro" id="IPR003594">
    <property type="entry name" value="HATPase_dom"/>
</dbReference>
<dbReference type="Gene3D" id="3.30.565.10">
    <property type="entry name" value="Histidine kinase-like ATPase, C-terminal domain"/>
    <property type="match status" value="1"/>
</dbReference>
<dbReference type="PANTHER" id="PTHR35526">
    <property type="entry name" value="ANTI-SIGMA-F FACTOR RSBW-RELATED"/>
    <property type="match status" value="1"/>
</dbReference>
<accession>A0ABP6TA01</accession>
<keyword evidence="1" id="KW-0808">Transferase</keyword>
<name>A0ABP6TA01_9ACTN</name>
<sequence length="244" mass="26332">MLSCEIDRTLPVTVLQVDGELRLRTVSQVRVAVLKCLVECPEAVVVDLSGVVVGDRIALTVFRAVSRQAAMWPSVPLVLAAAPPDTRAQLERITSLWQIPVYPSVEEALADAALRPLPVRRLELALRAGTMALPRARAMVSEACSTWGLGDLTLPAELIMSELVSNAVQHSGTDFTASVVLRQEFLHLTVTDGCAEPPRKSPRYPPADALSGRGLLLVDEFATNWGCLPIHGGKTVWATLRIVG</sequence>
<dbReference type="GO" id="GO:0005524">
    <property type="term" value="F:ATP binding"/>
    <property type="evidence" value="ECO:0007669"/>
    <property type="project" value="UniProtKB-KW"/>
</dbReference>
<dbReference type="InterPro" id="IPR036890">
    <property type="entry name" value="HATPase_C_sf"/>
</dbReference>
<evidence type="ECO:0000313" key="4">
    <source>
        <dbReference type="Proteomes" id="UP001501676"/>
    </source>
</evidence>
<dbReference type="InterPro" id="IPR036513">
    <property type="entry name" value="STAS_dom_sf"/>
</dbReference>